<reference evidence="14 15" key="1">
    <citation type="submission" date="2018-08" db="EMBL/GenBank/DDBJ databases">
        <title>Thalassotalea euphylliae genome.</title>
        <authorList>
            <person name="Summers S."/>
            <person name="Rice S.A."/>
            <person name="Freckelton M.L."/>
            <person name="Nedved B.T."/>
            <person name="Hadfield M.G."/>
        </authorList>
    </citation>
    <scope>NUCLEOTIDE SEQUENCE [LARGE SCALE GENOMIC DNA]</scope>
    <source>
        <strain evidence="14 15">H1</strain>
    </source>
</reference>
<dbReference type="SMART" id="SM00304">
    <property type="entry name" value="HAMP"/>
    <property type="match status" value="1"/>
</dbReference>
<dbReference type="InterPro" id="IPR004089">
    <property type="entry name" value="MCPsignal_dom"/>
</dbReference>
<dbReference type="PANTHER" id="PTHR32089">
    <property type="entry name" value="METHYL-ACCEPTING CHEMOTAXIS PROTEIN MCPB"/>
    <property type="match status" value="1"/>
</dbReference>
<name>A0A3E0TVA0_9GAMM</name>
<evidence type="ECO:0000256" key="1">
    <source>
        <dbReference type="ARBA" id="ARBA00004651"/>
    </source>
</evidence>
<accession>A0A3E0TVA0</accession>
<dbReference type="CDD" id="cd11386">
    <property type="entry name" value="MCP_signal"/>
    <property type="match status" value="1"/>
</dbReference>
<organism evidence="14 15">
    <name type="scientific">Thalassotalea euphylliae</name>
    <dbReference type="NCBI Taxonomy" id="1655234"/>
    <lineage>
        <taxon>Bacteria</taxon>
        <taxon>Pseudomonadati</taxon>
        <taxon>Pseudomonadota</taxon>
        <taxon>Gammaproteobacteria</taxon>
        <taxon>Alteromonadales</taxon>
        <taxon>Colwelliaceae</taxon>
        <taxon>Thalassotalea</taxon>
    </lineage>
</organism>
<evidence type="ECO:0000259" key="12">
    <source>
        <dbReference type="PROSITE" id="PS50111"/>
    </source>
</evidence>
<dbReference type="Pfam" id="PF00672">
    <property type="entry name" value="HAMP"/>
    <property type="match status" value="1"/>
</dbReference>
<dbReference type="FunFam" id="1.10.287.950:FF:000001">
    <property type="entry name" value="Methyl-accepting chemotaxis sensory transducer"/>
    <property type="match status" value="1"/>
</dbReference>
<dbReference type="CDD" id="cd12912">
    <property type="entry name" value="PDC2_MCP_like"/>
    <property type="match status" value="1"/>
</dbReference>
<protein>
    <submittedName>
        <fullName evidence="14">Methyl-accepting chemotaxis protein</fullName>
    </submittedName>
</protein>
<comment type="similarity">
    <text evidence="9">Belongs to the methyl-accepting chemotaxis (MCP) protein family.</text>
</comment>
<dbReference type="InterPro" id="IPR033479">
    <property type="entry name" value="dCache_1"/>
</dbReference>
<dbReference type="GO" id="GO:0005886">
    <property type="term" value="C:plasma membrane"/>
    <property type="evidence" value="ECO:0007669"/>
    <property type="project" value="UniProtKB-SubCell"/>
</dbReference>
<evidence type="ECO:0000256" key="6">
    <source>
        <dbReference type="ARBA" id="ARBA00022989"/>
    </source>
</evidence>
<evidence type="ECO:0000256" key="2">
    <source>
        <dbReference type="ARBA" id="ARBA00022475"/>
    </source>
</evidence>
<evidence type="ECO:0000259" key="13">
    <source>
        <dbReference type="PROSITE" id="PS50885"/>
    </source>
</evidence>
<gene>
    <name evidence="14" type="ORF">DXX93_19820</name>
</gene>
<evidence type="ECO:0000256" key="11">
    <source>
        <dbReference type="SAM" id="Phobius"/>
    </source>
</evidence>
<dbReference type="InterPro" id="IPR003660">
    <property type="entry name" value="HAMP_dom"/>
</dbReference>
<evidence type="ECO:0000256" key="10">
    <source>
        <dbReference type="PROSITE-ProRule" id="PRU00284"/>
    </source>
</evidence>
<dbReference type="Gene3D" id="1.10.287.950">
    <property type="entry name" value="Methyl-accepting chemotaxis protein"/>
    <property type="match status" value="1"/>
</dbReference>
<dbReference type="OrthoDB" id="5800769at2"/>
<dbReference type="Pfam" id="PF02743">
    <property type="entry name" value="dCache_1"/>
    <property type="match status" value="1"/>
</dbReference>
<comment type="caution">
    <text evidence="14">The sequence shown here is derived from an EMBL/GenBank/DDBJ whole genome shotgun (WGS) entry which is preliminary data.</text>
</comment>
<dbReference type="GO" id="GO:0006935">
    <property type="term" value="P:chemotaxis"/>
    <property type="evidence" value="ECO:0007669"/>
    <property type="project" value="UniProtKB-KW"/>
</dbReference>
<feature type="domain" description="HAMP" evidence="13">
    <location>
        <begin position="299"/>
        <end position="353"/>
    </location>
</feature>
<keyword evidence="3" id="KW-0488">Methylation</keyword>
<keyword evidence="5 11" id="KW-0812">Transmembrane</keyword>
<sequence>MYMFAKLKFAHKINLIAALLIIVALSVLTVRNYTAANKQIHHHLQQSITEIASSVSGNIANWLNGKLAIVEAIASATNAESSVPEMFDIAVQADNAGDFKNAYIAVEQSGEFILDDPSIVLPDNFDARQRPWYRQVKQARTPSFTEPYVDVTINQLLISAVTPIEKQGQFIGVAGGDILLDKVANIINSIEFLGLGYAYLVTEQGKILSHPDAQYIDKNISDLLGYDASLSSQLMDVDERNQIIAFMPVEGISSVNWYLGVVLDQDKAYAPLASARMSAIVFGLISVIATVILLNLLLSRMLKPVQQLSHAIKDISQGDGDLTKRLAVISQDEIGELSRDFNDFIDTIHQSMSRVHTVATTLNSQIDQVRHSAATGISMAEQQLSRGTNVSAAVTELNSSAQEISINAATASSLTSAMHDQSQAGVGAISDNIVAMHTLSEVMAGSSDDITKLSQETQNIGNILDVIKGVSEQTNLLALNAAIEAARAGEAGRGFAVVADEVRQLAQRTQVATTEIEVMIGSLQQGSSAVVDTMAESQTNSANSVALANVAGDKMQQVIGALSDVERENHSVAVATEQQVNVIQSIDEDILQLMNLNEQGVDNLQQTQHACDELQQVFDDLNGLVRKFKV</sequence>
<dbReference type="CDD" id="cd12913">
    <property type="entry name" value="PDC1_MCP_like"/>
    <property type="match status" value="1"/>
</dbReference>
<dbReference type="SUPFAM" id="SSF58104">
    <property type="entry name" value="Methyl-accepting chemotaxis protein (MCP) signaling domain"/>
    <property type="match status" value="1"/>
</dbReference>
<dbReference type="EMBL" id="QUOU01000001">
    <property type="protein sequence ID" value="REL28591.1"/>
    <property type="molecule type" value="Genomic_DNA"/>
</dbReference>
<dbReference type="SMART" id="SM00283">
    <property type="entry name" value="MA"/>
    <property type="match status" value="1"/>
</dbReference>
<keyword evidence="6 11" id="KW-1133">Transmembrane helix</keyword>
<dbReference type="Pfam" id="PF00015">
    <property type="entry name" value="MCPsignal"/>
    <property type="match status" value="1"/>
</dbReference>
<dbReference type="Proteomes" id="UP000256478">
    <property type="component" value="Unassembled WGS sequence"/>
</dbReference>
<keyword evidence="8 10" id="KW-0807">Transducer</keyword>
<dbReference type="InterPro" id="IPR029151">
    <property type="entry name" value="Sensor-like_sf"/>
</dbReference>
<evidence type="ECO:0000256" key="3">
    <source>
        <dbReference type="ARBA" id="ARBA00022481"/>
    </source>
</evidence>
<evidence type="ECO:0000256" key="8">
    <source>
        <dbReference type="ARBA" id="ARBA00023224"/>
    </source>
</evidence>
<evidence type="ECO:0000256" key="4">
    <source>
        <dbReference type="ARBA" id="ARBA00022500"/>
    </source>
</evidence>
<evidence type="ECO:0000256" key="9">
    <source>
        <dbReference type="ARBA" id="ARBA00029447"/>
    </source>
</evidence>
<evidence type="ECO:0000313" key="14">
    <source>
        <dbReference type="EMBL" id="REL28591.1"/>
    </source>
</evidence>
<dbReference type="PROSITE" id="PS50885">
    <property type="entry name" value="HAMP"/>
    <property type="match status" value="1"/>
</dbReference>
<dbReference type="PROSITE" id="PS50111">
    <property type="entry name" value="CHEMOTAXIS_TRANSDUC_2"/>
    <property type="match status" value="1"/>
</dbReference>
<dbReference type="Gene3D" id="3.30.450.20">
    <property type="entry name" value="PAS domain"/>
    <property type="match status" value="2"/>
</dbReference>
<dbReference type="PANTHER" id="PTHR32089:SF39">
    <property type="entry name" value="METHYL-ACCEPTING CHEMOTAXIS PROTEIN HLYB"/>
    <property type="match status" value="1"/>
</dbReference>
<feature type="domain" description="Methyl-accepting transducer" evidence="12">
    <location>
        <begin position="358"/>
        <end position="594"/>
    </location>
</feature>
<keyword evidence="2" id="KW-1003">Cell membrane</keyword>
<proteinExistence type="inferred from homology"/>
<dbReference type="GO" id="GO:0007165">
    <property type="term" value="P:signal transduction"/>
    <property type="evidence" value="ECO:0007669"/>
    <property type="project" value="UniProtKB-KW"/>
</dbReference>
<dbReference type="SUPFAM" id="SSF103190">
    <property type="entry name" value="Sensory domain-like"/>
    <property type="match status" value="1"/>
</dbReference>
<evidence type="ECO:0000256" key="5">
    <source>
        <dbReference type="ARBA" id="ARBA00022692"/>
    </source>
</evidence>
<dbReference type="CDD" id="cd06225">
    <property type="entry name" value="HAMP"/>
    <property type="match status" value="1"/>
</dbReference>
<keyword evidence="4" id="KW-0145">Chemotaxis</keyword>
<feature type="transmembrane region" description="Helical" evidence="11">
    <location>
        <begin position="277"/>
        <end position="298"/>
    </location>
</feature>
<evidence type="ECO:0000313" key="15">
    <source>
        <dbReference type="Proteomes" id="UP000256478"/>
    </source>
</evidence>
<dbReference type="AlphaFoldDB" id="A0A3E0TVA0"/>
<keyword evidence="7 11" id="KW-0472">Membrane</keyword>
<comment type="subcellular location">
    <subcellularLocation>
        <location evidence="1">Cell membrane</location>
        <topology evidence="1">Multi-pass membrane protein</topology>
    </subcellularLocation>
</comment>
<evidence type="ECO:0000256" key="7">
    <source>
        <dbReference type="ARBA" id="ARBA00023136"/>
    </source>
</evidence>